<gene>
    <name evidence="1" type="ORF">MNBD_GAMMA12-3397</name>
</gene>
<organism evidence="1">
    <name type="scientific">hydrothermal vent metagenome</name>
    <dbReference type="NCBI Taxonomy" id="652676"/>
    <lineage>
        <taxon>unclassified sequences</taxon>
        <taxon>metagenomes</taxon>
        <taxon>ecological metagenomes</taxon>
    </lineage>
</organism>
<dbReference type="EMBL" id="UOFL01000065">
    <property type="protein sequence ID" value="VAW74777.1"/>
    <property type="molecule type" value="Genomic_DNA"/>
</dbReference>
<proteinExistence type="predicted"/>
<reference evidence="1" key="1">
    <citation type="submission" date="2018-06" db="EMBL/GenBank/DDBJ databases">
        <authorList>
            <person name="Zhirakovskaya E."/>
        </authorList>
    </citation>
    <scope>NUCLEOTIDE SEQUENCE</scope>
</reference>
<evidence type="ECO:0000313" key="1">
    <source>
        <dbReference type="EMBL" id="VAW74777.1"/>
    </source>
</evidence>
<name>A0A3B0YGJ8_9ZZZZ</name>
<dbReference type="AlphaFoldDB" id="A0A3B0YGJ8"/>
<protein>
    <submittedName>
        <fullName evidence="1">Uncharacterized protein</fullName>
    </submittedName>
</protein>
<sequence>MRNDTSEMLPRRYGASSDSEQQALAEISLRLNTVLLEMGKSYDWNAPDQVRQILWKYLEF</sequence>
<accession>A0A3B0YGJ8</accession>